<reference evidence="10" key="2">
    <citation type="submission" date="2014-05" db="EMBL/GenBank/DDBJ databases">
        <title>The genome and life-stage specific transcriptomes of Globodera pallida elucidate key aspects of plant parasitism by a cyst nematode.</title>
        <authorList>
            <person name="Cotton J.A."/>
            <person name="Lilley C.J."/>
            <person name="Jones L.M."/>
            <person name="Kikuchi T."/>
            <person name="Reid A.J."/>
            <person name="Thorpe P."/>
            <person name="Tsai I.J."/>
            <person name="Beasley H."/>
            <person name="Blok V."/>
            <person name="Cock P.J.A."/>
            <person name="Van den Akker S.E."/>
            <person name="Holroyd N."/>
            <person name="Hunt M."/>
            <person name="Mantelin S."/>
            <person name="Naghra H."/>
            <person name="Pain A."/>
            <person name="Palomares-Rius J.E."/>
            <person name="Zarowiecki M."/>
            <person name="Berriman M."/>
            <person name="Jones J.T."/>
            <person name="Urwin P.E."/>
        </authorList>
    </citation>
    <scope>NUCLEOTIDE SEQUENCE [LARGE SCALE GENOMIC DNA]</scope>
    <source>
        <strain evidence="10">Lindley</strain>
    </source>
</reference>
<keyword evidence="7" id="KW-0325">Glycoprotein</keyword>
<dbReference type="InterPro" id="IPR050932">
    <property type="entry name" value="TM2D1-3-like"/>
</dbReference>
<dbReference type="GO" id="GO:0016020">
    <property type="term" value="C:membrane"/>
    <property type="evidence" value="ECO:0007669"/>
    <property type="project" value="UniProtKB-SubCell"/>
</dbReference>
<reference evidence="10" key="1">
    <citation type="submission" date="2013-12" db="EMBL/GenBank/DDBJ databases">
        <authorList>
            <person name="Aslett M."/>
        </authorList>
    </citation>
    <scope>NUCLEOTIDE SEQUENCE [LARGE SCALE GENOMIC DNA]</scope>
    <source>
        <strain evidence="10">Lindley</strain>
    </source>
</reference>
<organism evidence="10 11">
    <name type="scientific">Globodera pallida</name>
    <name type="common">Potato cyst nematode worm</name>
    <name type="synonym">Heterodera pallida</name>
    <dbReference type="NCBI Taxonomy" id="36090"/>
    <lineage>
        <taxon>Eukaryota</taxon>
        <taxon>Metazoa</taxon>
        <taxon>Ecdysozoa</taxon>
        <taxon>Nematoda</taxon>
        <taxon>Chromadorea</taxon>
        <taxon>Rhabditida</taxon>
        <taxon>Tylenchina</taxon>
        <taxon>Tylenchomorpha</taxon>
        <taxon>Tylenchoidea</taxon>
        <taxon>Heteroderidae</taxon>
        <taxon>Heteroderinae</taxon>
        <taxon>Globodera</taxon>
    </lineage>
</organism>
<evidence type="ECO:0000256" key="5">
    <source>
        <dbReference type="ARBA" id="ARBA00022989"/>
    </source>
</evidence>
<sequence length="315" mass="33503">MAGSNGFSALLSLLVVLSCIIVGQSFKALLAESRQGNLVAGGLGSVVFAFTLTAISNLKMANAGPSAKCGLFECGVALFFGVLSSASIHRISITICVLFSVVLLFFLTGISHKRYDPSGDLSATTAGGGGKKRNDGFSSIGDNVDNILFDLAEDSTTIEQKRNGEDCSSDAFCARSPLSPPCLKCDFPADCSLGAPISVNCTLSEIVCEEMKNCSTNELSLHRTTCRAKSNVICAGRRTFFKNVRCHWTSGHSWSKALFLSITLGGFGVDRFYLGHWKSAIGKLFSFGGLGVWTLLDIVLIAIGYIQPADESLYI</sequence>
<comment type="subcellular location">
    <subcellularLocation>
        <location evidence="1">Membrane</location>
        <topology evidence="1">Multi-pass membrane protein</topology>
    </subcellularLocation>
</comment>
<keyword evidence="5 8" id="KW-1133">Transmembrane helix</keyword>
<evidence type="ECO:0000256" key="2">
    <source>
        <dbReference type="ARBA" id="ARBA00008284"/>
    </source>
</evidence>
<keyword evidence="4" id="KW-0732">Signal</keyword>
<dbReference type="Pfam" id="PF05154">
    <property type="entry name" value="TM2"/>
    <property type="match status" value="1"/>
</dbReference>
<proteinExistence type="inferred from homology"/>
<dbReference type="Proteomes" id="UP000050741">
    <property type="component" value="Unassembled WGS sequence"/>
</dbReference>
<comment type="similarity">
    <text evidence="2">Belongs to the TM2 family.</text>
</comment>
<keyword evidence="6 8" id="KW-0472">Membrane</keyword>
<evidence type="ECO:0000313" key="10">
    <source>
        <dbReference type="Proteomes" id="UP000050741"/>
    </source>
</evidence>
<keyword evidence="10" id="KW-1185">Reference proteome</keyword>
<feature type="transmembrane region" description="Helical" evidence="8">
    <location>
        <begin position="6"/>
        <end position="26"/>
    </location>
</feature>
<evidence type="ECO:0000256" key="3">
    <source>
        <dbReference type="ARBA" id="ARBA00022692"/>
    </source>
</evidence>
<feature type="transmembrane region" description="Helical" evidence="8">
    <location>
        <begin position="38"/>
        <end position="58"/>
    </location>
</feature>
<dbReference type="PANTHER" id="PTHR21016:SF7">
    <property type="entry name" value="TM2 DOMAIN-CONTAINING PROTEIN 3"/>
    <property type="match status" value="1"/>
</dbReference>
<evidence type="ECO:0000313" key="11">
    <source>
        <dbReference type="WBParaSite" id="GPLIN_001402100"/>
    </source>
</evidence>
<keyword evidence="3 8" id="KW-0812">Transmembrane</keyword>
<accession>A0A183CMB5</accession>
<feature type="transmembrane region" description="Helical" evidence="8">
    <location>
        <begin position="88"/>
        <end position="107"/>
    </location>
</feature>
<dbReference type="InterPro" id="IPR018614">
    <property type="entry name" value="KRTCAP2"/>
</dbReference>
<evidence type="ECO:0000256" key="7">
    <source>
        <dbReference type="ARBA" id="ARBA00023180"/>
    </source>
</evidence>
<feature type="domain" description="TM2" evidence="9">
    <location>
        <begin position="251"/>
        <end position="299"/>
    </location>
</feature>
<evidence type="ECO:0000256" key="6">
    <source>
        <dbReference type="ARBA" id="ARBA00023136"/>
    </source>
</evidence>
<protein>
    <submittedName>
        <fullName evidence="11">Dolichyl-diphosphooligosaccharide--protein glycosyltransferase subunit KCP2</fullName>
    </submittedName>
</protein>
<feature type="transmembrane region" description="Helical" evidence="8">
    <location>
        <begin position="284"/>
        <end position="306"/>
    </location>
</feature>
<dbReference type="Pfam" id="PF09775">
    <property type="entry name" value="Keratin_assoc"/>
    <property type="match status" value="1"/>
</dbReference>
<evidence type="ECO:0000256" key="1">
    <source>
        <dbReference type="ARBA" id="ARBA00004141"/>
    </source>
</evidence>
<reference evidence="11" key="3">
    <citation type="submission" date="2016-06" db="UniProtKB">
        <authorList>
            <consortium name="WormBaseParasite"/>
        </authorList>
    </citation>
    <scope>IDENTIFICATION</scope>
</reference>
<name>A0A183CMB5_GLOPA</name>
<evidence type="ECO:0000256" key="4">
    <source>
        <dbReference type="ARBA" id="ARBA00022729"/>
    </source>
</evidence>
<dbReference type="PANTHER" id="PTHR21016">
    <property type="entry name" value="BETA-AMYLOID BINDING PROTEIN-RELATED"/>
    <property type="match status" value="1"/>
</dbReference>
<dbReference type="WBParaSite" id="GPLIN_001402100">
    <property type="protein sequence ID" value="GPLIN_001402100"/>
    <property type="gene ID" value="GPLIN_001402100"/>
</dbReference>
<evidence type="ECO:0000259" key="9">
    <source>
        <dbReference type="Pfam" id="PF05154"/>
    </source>
</evidence>
<evidence type="ECO:0000256" key="8">
    <source>
        <dbReference type="SAM" id="Phobius"/>
    </source>
</evidence>
<dbReference type="InterPro" id="IPR007829">
    <property type="entry name" value="TM2"/>
</dbReference>
<dbReference type="AlphaFoldDB" id="A0A183CMB5"/>